<dbReference type="PROSITE" id="PS50858">
    <property type="entry name" value="BSD"/>
    <property type="match status" value="1"/>
</dbReference>
<feature type="compositionally biased region" description="Acidic residues" evidence="1">
    <location>
        <begin position="401"/>
        <end position="415"/>
    </location>
</feature>
<dbReference type="HOGENOM" id="CLU_043615_1_0_1"/>
<feature type="compositionally biased region" description="Basic and acidic residues" evidence="1">
    <location>
        <begin position="131"/>
        <end position="142"/>
    </location>
</feature>
<feature type="region of interest" description="Disordered" evidence="1">
    <location>
        <begin position="1"/>
        <end position="41"/>
    </location>
</feature>
<protein>
    <recommendedName>
        <fullName evidence="2">BSD domain-containing protein</fullName>
    </recommendedName>
</protein>
<dbReference type="Proteomes" id="UP000001514">
    <property type="component" value="Unassembled WGS sequence"/>
</dbReference>
<feature type="region of interest" description="Disordered" evidence="1">
    <location>
        <begin position="130"/>
        <end position="149"/>
    </location>
</feature>
<dbReference type="KEGG" id="smo:SELMODRAFT_448452"/>
<dbReference type="FunCoup" id="D8T7G2">
    <property type="interactions" value="2016"/>
</dbReference>
<evidence type="ECO:0000313" key="4">
    <source>
        <dbReference type="Proteomes" id="UP000001514"/>
    </source>
</evidence>
<feature type="region of interest" description="Disordered" evidence="1">
    <location>
        <begin position="164"/>
        <end position="189"/>
    </location>
</feature>
<dbReference type="Gramene" id="EFJ07420">
    <property type="protein sequence ID" value="EFJ07420"/>
    <property type="gene ID" value="SELMODRAFT_448452"/>
</dbReference>
<keyword evidence="4" id="KW-1185">Reference proteome</keyword>
<dbReference type="SUPFAM" id="SSF140383">
    <property type="entry name" value="BSD domain-like"/>
    <property type="match status" value="1"/>
</dbReference>
<proteinExistence type="predicted"/>
<evidence type="ECO:0000313" key="3">
    <source>
        <dbReference type="EMBL" id="EFJ07420.1"/>
    </source>
</evidence>
<dbReference type="SMART" id="SM00751">
    <property type="entry name" value="BSD"/>
    <property type="match status" value="1"/>
</dbReference>
<dbReference type="InterPro" id="IPR005607">
    <property type="entry name" value="BSD_dom"/>
</dbReference>
<dbReference type="Pfam" id="PF03909">
    <property type="entry name" value="BSD"/>
    <property type="match status" value="1"/>
</dbReference>
<sequence>MSWISRSLTGVLKEKEDKEEKDEGGAEFWDDPELFEPGQSVGEDLAELRKSLTQSLWGVASFLAPPPKSRRENSPKVEEETSRDDYQANQGVENAGVGIVEKEKLSGMQSDFAELKGGFAKGLSRLSSVIRGDESRSSDKPEGASQDHGIAGLLKPLIDNVLSSDKPAGQVTPVDDEEDTSRGGGVESSSKMGISAATLVDGVSKLASSLFLFDDEPDDAIEVPGLTDEVVAFARNVSLHPETWLDFPLASDDDLQNGFEMNSFQKDHAYAVERAALRLAALKVEICPRHMNEGRFWKIYFVLVHPRLSQEDAALLSTPQVLEARKILLEQLRHEEEVQATTATAIKADDSLVVDKDAIPSTVKLAAAKSSEENEADEWLDEEATGSNAGNTKKEISAAGNDEDDVSFSDLEDDHDDGKIQRAAKAQGWVELDTKAKSEEEIDEECAKKHERMGSNDWLTVDKEDAGNSV</sequence>
<accession>D8T7G2</accession>
<dbReference type="PANTHER" id="PTHR31923:SF4">
    <property type="entry name" value="BSD DOMAIN-CONTAINING PROTEIN"/>
    <property type="match status" value="1"/>
</dbReference>
<dbReference type="Gene3D" id="1.10.3970.10">
    <property type="entry name" value="BSD domain"/>
    <property type="match status" value="1"/>
</dbReference>
<organism evidence="4">
    <name type="scientific">Selaginella moellendorffii</name>
    <name type="common">Spikemoss</name>
    <dbReference type="NCBI Taxonomy" id="88036"/>
    <lineage>
        <taxon>Eukaryota</taxon>
        <taxon>Viridiplantae</taxon>
        <taxon>Streptophyta</taxon>
        <taxon>Embryophyta</taxon>
        <taxon>Tracheophyta</taxon>
        <taxon>Lycopodiopsida</taxon>
        <taxon>Selaginellales</taxon>
        <taxon>Selaginellaceae</taxon>
        <taxon>Selaginella</taxon>
    </lineage>
</organism>
<dbReference type="AlphaFoldDB" id="D8T7G2"/>
<evidence type="ECO:0000259" key="2">
    <source>
        <dbReference type="PROSITE" id="PS50858"/>
    </source>
</evidence>
<dbReference type="InParanoid" id="D8T7G2"/>
<dbReference type="InterPro" id="IPR035925">
    <property type="entry name" value="BSD_dom_sf"/>
</dbReference>
<feature type="region of interest" description="Disordered" evidence="1">
    <location>
        <begin position="62"/>
        <end position="96"/>
    </location>
</feature>
<feature type="region of interest" description="Disordered" evidence="1">
    <location>
        <begin position="368"/>
        <end position="470"/>
    </location>
</feature>
<dbReference type="OMA" id="HPDTWLD"/>
<dbReference type="OrthoDB" id="1076611at2759"/>
<feature type="compositionally biased region" description="Basic and acidic residues" evidence="1">
    <location>
        <begin position="69"/>
        <end position="86"/>
    </location>
</feature>
<name>D8T7G2_SELML</name>
<gene>
    <name evidence="3" type="ORF">SELMODRAFT_448452</name>
</gene>
<feature type="compositionally biased region" description="Basic and acidic residues" evidence="1">
    <location>
        <begin position="12"/>
        <end position="24"/>
    </location>
</feature>
<evidence type="ECO:0000256" key="1">
    <source>
        <dbReference type="SAM" id="MobiDB-lite"/>
    </source>
</evidence>
<dbReference type="eggNOG" id="ENOG502QQ1N">
    <property type="taxonomic scope" value="Eukaryota"/>
</dbReference>
<dbReference type="EMBL" id="GL377685">
    <property type="protein sequence ID" value="EFJ07420.1"/>
    <property type="molecule type" value="Genomic_DNA"/>
</dbReference>
<dbReference type="PANTHER" id="PTHR31923">
    <property type="entry name" value="BSD DOMAIN-CONTAINING PROTEIN"/>
    <property type="match status" value="1"/>
</dbReference>
<feature type="compositionally biased region" description="Basic and acidic residues" evidence="1">
    <location>
        <begin position="432"/>
        <end position="470"/>
    </location>
</feature>
<feature type="domain" description="BSD" evidence="2">
    <location>
        <begin position="279"/>
        <end position="308"/>
    </location>
</feature>
<reference evidence="3 4" key="1">
    <citation type="journal article" date="2011" name="Science">
        <title>The Selaginella genome identifies genetic changes associated with the evolution of vascular plants.</title>
        <authorList>
            <person name="Banks J.A."/>
            <person name="Nishiyama T."/>
            <person name="Hasebe M."/>
            <person name="Bowman J.L."/>
            <person name="Gribskov M."/>
            <person name="dePamphilis C."/>
            <person name="Albert V.A."/>
            <person name="Aono N."/>
            <person name="Aoyama T."/>
            <person name="Ambrose B.A."/>
            <person name="Ashton N.W."/>
            <person name="Axtell M.J."/>
            <person name="Barker E."/>
            <person name="Barker M.S."/>
            <person name="Bennetzen J.L."/>
            <person name="Bonawitz N.D."/>
            <person name="Chapple C."/>
            <person name="Cheng C."/>
            <person name="Correa L.G."/>
            <person name="Dacre M."/>
            <person name="DeBarry J."/>
            <person name="Dreyer I."/>
            <person name="Elias M."/>
            <person name="Engstrom E.M."/>
            <person name="Estelle M."/>
            <person name="Feng L."/>
            <person name="Finet C."/>
            <person name="Floyd S.K."/>
            <person name="Frommer W.B."/>
            <person name="Fujita T."/>
            <person name="Gramzow L."/>
            <person name="Gutensohn M."/>
            <person name="Harholt J."/>
            <person name="Hattori M."/>
            <person name="Heyl A."/>
            <person name="Hirai T."/>
            <person name="Hiwatashi Y."/>
            <person name="Ishikawa M."/>
            <person name="Iwata M."/>
            <person name="Karol K.G."/>
            <person name="Koehler B."/>
            <person name="Kolukisaoglu U."/>
            <person name="Kubo M."/>
            <person name="Kurata T."/>
            <person name="Lalonde S."/>
            <person name="Li K."/>
            <person name="Li Y."/>
            <person name="Litt A."/>
            <person name="Lyons E."/>
            <person name="Manning G."/>
            <person name="Maruyama T."/>
            <person name="Michael T.P."/>
            <person name="Mikami K."/>
            <person name="Miyazaki S."/>
            <person name="Morinaga S."/>
            <person name="Murata T."/>
            <person name="Mueller-Roeber B."/>
            <person name="Nelson D.R."/>
            <person name="Obara M."/>
            <person name="Oguri Y."/>
            <person name="Olmstead R.G."/>
            <person name="Onodera N."/>
            <person name="Petersen B.L."/>
            <person name="Pils B."/>
            <person name="Prigge M."/>
            <person name="Rensing S.A."/>
            <person name="Riano-Pachon D.M."/>
            <person name="Roberts A.W."/>
            <person name="Sato Y."/>
            <person name="Scheller H.V."/>
            <person name="Schulz B."/>
            <person name="Schulz C."/>
            <person name="Shakirov E.V."/>
            <person name="Shibagaki N."/>
            <person name="Shinohara N."/>
            <person name="Shippen D.E."/>
            <person name="Soerensen I."/>
            <person name="Sotooka R."/>
            <person name="Sugimoto N."/>
            <person name="Sugita M."/>
            <person name="Sumikawa N."/>
            <person name="Tanurdzic M."/>
            <person name="Theissen G."/>
            <person name="Ulvskov P."/>
            <person name="Wakazuki S."/>
            <person name="Weng J.K."/>
            <person name="Willats W.W."/>
            <person name="Wipf D."/>
            <person name="Wolf P.G."/>
            <person name="Yang L."/>
            <person name="Zimmer A.D."/>
            <person name="Zhu Q."/>
            <person name="Mitros T."/>
            <person name="Hellsten U."/>
            <person name="Loque D."/>
            <person name="Otillar R."/>
            <person name="Salamov A."/>
            <person name="Schmutz J."/>
            <person name="Shapiro H."/>
            <person name="Lindquist E."/>
            <person name="Lucas S."/>
            <person name="Rokhsar D."/>
            <person name="Grigoriev I.V."/>
        </authorList>
    </citation>
    <scope>NUCLEOTIDE SEQUENCE [LARGE SCALE GENOMIC DNA]</scope>
</reference>
<feature type="compositionally biased region" description="Acidic residues" evidence="1">
    <location>
        <begin position="373"/>
        <end position="384"/>
    </location>
</feature>